<dbReference type="PANTHER" id="PTHR12854">
    <property type="entry name" value="ATAXIN 2-RELATED"/>
    <property type="match status" value="1"/>
</dbReference>
<comment type="caution">
    <text evidence="3">The sequence shown here is derived from an EMBL/GenBank/DDBJ whole genome shotgun (WGS) entry which is preliminary data.</text>
</comment>
<protein>
    <recommendedName>
        <fullName evidence="2">Ataxin 2 SM domain-containing protein</fullName>
    </recommendedName>
</protein>
<feature type="compositionally biased region" description="Polar residues" evidence="1">
    <location>
        <begin position="168"/>
        <end position="180"/>
    </location>
</feature>
<feature type="region of interest" description="Disordered" evidence="1">
    <location>
        <begin position="215"/>
        <end position="237"/>
    </location>
</feature>
<proteinExistence type="predicted"/>
<gene>
    <name evidence="3" type="ORF">ACJIZ3_006946</name>
</gene>
<accession>A0ABD3S9D0</accession>
<feature type="compositionally biased region" description="Basic and acidic residues" evidence="1">
    <location>
        <begin position="134"/>
        <end position="148"/>
    </location>
</feature>
<feature type="domain" description="Ataxin 2 SM" evidence="2">
    <location>
        <begin position="29"/>
        <end position="107"/>
    </location>
</feature>
<feature type="compositionally biased region" description="Polar residues" evidence="1">
    <location>
        <begin position="217"/>
        <end position="228"/>
    </location>
</feature>
<feature type="compositionally biased region" description="Polar residues" evidence="1">
    <location>
        <begin position="289"/>
        <end position="298"/>
    </location>
</feature>
<feature type="region of interest" description="Disordered" evidence="1">
    <location>
        <begin position="127"/>
        <end position="187"/>
    </location>
</feature>
<feature type="compositionally biased region" description="Polar residues" evidence="1">
    <location>
        <begin position="268"/>
        <end position="280"/>
    </location>
</feature>
<name>A0ABD3S9D0_9LAMI</name>
<sequence>MAGRKELREENRNAAAAAAAAAQSVAVTDALLLATMCIIGLPVEVHVKDGSVYSGIFHTASVDDDYAIVLREARMKKKGNSDPNIVKGSLIETLIVQSDNLVQVVAKGLRFPSDGITGYVEGDGVQATAGRNGSLDREGNLVKPNESKGKKKHKRQTRFSGRREKVSPYSSTDKTTNVPGSSLEGHNDRLDSMKFVKIEEDSDVLVDGRQVVDGSLEIQSGSPDNPRLQNERTTNDVQGSSLSIAGCEAHSTVDLNIPEDKHMLQTPIGVSSGKSTTLEDQGQERSNSDDTACTASSPPNVSINLIPVFNVNSESRLSASANSFLSVPPKSSSFNRTAKESKLNPGAKLFSPMLHHRSGTPPMVPNGASYSYVPDTYTMAPIATAQQEVDASSFPRSSVPVKFVAYNNVTVGNGGNDTPYVQPMIGQVVSRTQPVRYAGQYHNFQTGPTYIHQNPQNVMFGRVGPLVCMHPISNDVVQTATGFSPATTRPHLTPHPVHFPKHQGNGSAQALQMYMTPQIIANGAQRFEMQNSIPISQPIFPMLRPIAVPGLNGFSSTKFA</sequence>
<dbReference type="Pfam" id="PF14438">
    <property type="entry name" value="SM-ATX"/>
    <property type="match status" value="1"/>
</dbReference>
<keyword evidence="4" id="KW-1185">Reference proteome</keyword>
<evidence type="ECO:0000313" key="4">
    <source>
        <dbReference type="Proteomes" id="UP001634393"/>
    </source>
</evidence>
<dbReference type="InterPro" id="IPR025852">
    <property type="entry name" value="SM_dom_ATX"/>
</dbReference>
<dbReference type="InterPro" id="IPR045117">
    <property type="entry name" value="ATXN2-like"/>
</dbReference>
<evidence type="ECO:0000313" key="3">
    <source>
        <dbReference type="EMBL" id="KAL3821041.1"/>
    </source>
</evidence>
<evidence type="ECO:0000259" key="2">
    <source>
        <dbReference type="Pfam" id="PF14438"/>
    </source>
</evidence>
<dbReference type="Proteomes" id="UP001634393">
    <property type="component" value="Unassembled WGS sequence"/>
</dbReference>
<dbReference type="PANTHER" id="PTHR12854:SF12">
    <property type="entry name" value="POLYADENYLATE-BINDING PROTEIN INTERACTING PROTEIN"/>
    <property type="match status" value="1"/>
</dbReference>
<evidence type="ECO:0000256" key="1">
    <source>
        <dbReference type="SAM" id="MobiDB-lite"/>
    </source>
</evidence>
<dbReference type="AlphaFoldDB" id="A0ABD3S9D0"/>
<feature type="region of interest" description="Disordered" evidence="1">
    <location>
        <begin position="265"/>
        <end position="298"/>
    </location>
</feature>
<organism evidence="3 4">
    <name type="scientific">Penstemon smallii</name>
    <dbReference type="NCBI Taxonomy" id="265156"/>
    <lineage>
        <taxon>Eukaryota</taxon>
        <taxon>Viridiplantae</taxon>
        <taxon>Streptophyta</taxon>
        <taxon>Embryophyta</taxon>
        <taxon>Tracheophyta</taxon>
        <taxon>Spermatophyta</taxon>
        <taxon>Magnoliopsida</taxon>
        <taxon>eudicotyledons</taxon>
        <taxon>Gunneridae</taxon>
        <taxon>Pentapetalae</taxon>
        <taxon>asterids</taxon>
        <taxon>lamiids</taxon>
        <taxon>Lamiales</taxon>
        <taxon>Plantaginaceae</taxon>
        <taxon>Cheloneae</taxon>
        <taxon>Penstemon</taxon>
    </lineage>
</organism>
<reference evidence="3 4" key="1">
    <citation type="submission" date="2024-12" db="EMBL/GenBank/DDBJ databases">
        <title>The unique morphological basis and parallel evolutionary history of personate flowers in Penstemon.</title>
        <authorList>
            <person name="Depatie T.H."/>
            <person name="Wessinger C.A."/>
        </authorList>
    </citation>
    <scope>NUCLEOTIDE SEQUENCE [LARGE SCALE GENOMIC DNA]</scope>
    <source>
        <strain evidence="3">WTNN_2</strain>
        <tissue evidence="3">Leaf</tissue>
    </source>
</reference>
<dbReference type="EMBL" id="JBJXBP010000007">
    <property type="protein sequence ID" value="KAL3821041.1"/>
    <property type="molecule type" value="Genomic_DNA"/>
</dbReference>